<accession>A0A166D7Q8</accession>
<proteinExistence type="predicted"/>
<name>A0A166D7Q8_9AGAM</name>
<evidence type="ECO:0000313" key="2">
    <source>
        <dbReference type="EMBL" id="KZP14414.1"/>
    </source>
</evidence>
<dbReference type="AlphaFoldDB" id="A0A166D7Q8"/>
<organism evidence="2 3">
    <name type="scientific">Athelia psychrophila</name>
    <dbReference type="NCBI Taxonomy" id="1759441"/>
    <lineage>
        <taxon>Eukaryota</taxon>
        <taxon>Fungi</taxon>
        <taxon>Dikarya</taxon>
        <taxon>Basidiomycota</taxon>
        <taxon>Agaricomycotina</taxon>
        <taxon>Agaricomycetes</taxon>
        <taxon>Agaricomycetidae</taxon>
        <taxon>Atheliales</taxon>
        <taxon>Atheliaceae</taxon>
        <taxon>Athelia</taxon>
    </lineage>
</organism>
<dbReference type="Proteomes" id="UP000076532">
    <property type="component" value="Unassembled WGS sequence"/>
</dbReference>
<sequence length="136" mass="15219">MIYWNGEFFLVVVLGCIGRYITGGCVRSEQVPLVFLGDPRTAGLKATRCEDERIDEHVLASSWTSTGHCDSRDEGRQLARGDSRKAIQRTVDSKSQSTGIHGEFMPENKIDVDKENRMQLPSAGWFDLQSFDAHPS</sequence>
<protein>
    <submittedName>
        <fullName evidence="2">Uncharacterized protein</fullName>
    </submittedName>
</protein>
<reference evidence="2 3" key="1">
    <citation type="journal article" date="2016" name="Mol. Biol. Evol.">
        <title>Comparative Genomics of Early-Diverging Mushroom-Forming Fungi Provides Insights into the Origins of Lignocellulose Decay Capabilities.</title>
        <authorList>
            <person name="Nagy L.G."/>
            <person name="Riley R."/>
            <person name="Tritt A."/>
            <person name="Adam C."/>
            <person name="Daum C."/>
            <person name="Floudas D."/>
            <person name="Sun H."/>
            <person name="Yadav J.S."/>
            <person name="Pangilinan J."/>
            <person name="Larsson K.H."/>
            <person name="Matsuura K."/>
            <person name="Barry K."/>
            <person name="Labutti K."/>
            <person name="Kuo R."/>
            <person name="Ohm R.A."/>
            <person name="Bhattacharya S.S."/>
            <person name="Shirouzu T."/>
            <person name="Yoshinaga Y."/>
            <person name="Martin F.M."/>
            <person name="Grigoriev I.V."/>
            <person name="Hibbett D.S."/>
        </authorList>
    </citation>
    <scope>NUCLEOTIDE SEQUENCE [LARGE SCALE GENOMIC DNA]</scope>
    <source>
        <strain evidence="2 3">CBS 109695</strain>
    </source>
</reference>
<dbReference type="EMBL" id="KV417618">
    <property type="protein sequence ID" value="KZP14414.1"/>
    <property type="molecule type" value="Genomic_DNA"/>
</dbReference>
<feature type="region of interest" description="Disordered" evidence="1">
    <location>
        <begin position="69"/>
        <end position="110"/>
    </location>
</feature>
<gene>
    <name evidence="2" type="ORF">FIBSPDRAFT_980383</name>
</gene>
<evidence type="ECO:0000313" key="3">
    <source>
        <dbReference type="Proteomes" id="UP000076532"/>
    </source>
</evidence>
<keyword evidence="3" id="KW-1185">Reference proteome</keyword>
<evidence type="ECO:0000256" key="1">
    <source>
        <dbReference type="SAM" id="MobiDB-lite"/>
    </source>
</evidence>
<feature type="compositionally biased region" description="Basic and acidic residues" evidence="1">
    <location>
        <begin position="69"/>
        <end position="85"/>
    </location>
</feature>